<evidence type="ECO:0000256" key="3">
    <source>
        <dbReference type="ARBA" id="ARBA00005902"/>
    </source>
</evidence>
<reference evidence="7 8" key="1">
    <citation type="submission" date="2019-02" db="EMBL/GenBank/DDBJ databases">
        <title>Genome sequencing of the rare red list fungi Phlebia centrifuga.</title>
        <authorList>
            <person name="Buettner E."/>
            <person name="Kellner H."/>
        </authorList>
    </citation>
    <scope>NUCLEOTIDE SEQUENCE [LARGE SCALE GENOMIC DNA]</scope>
    <source>
        <strain evidence="7 8">DSM 108282</strain>
    </source>
</reference>
<feature type="region of interest" description="Disordered" evidence="6">
    <location>
        <begin position="329"/>
        <end position="348"/>
    </location>
</feature>
<keyword evidence="4" id="KW-0963">Cytoplasm</keyword>
<evidence type="ECO:0000256" key="1">
    <source>
        <dbReference type="ARBA" id="ARBA00004123"/>
    </source>
</evidence>
<dbReference type="AlphaFoldDB" id="A0A4S4KUP8"/>
<proteinExistence type="inferred from homology"/>
<dbReference type="CDD" id="cd14820">
    <property type="entry name" value="TRAX"/>
    <property type="match status" value="1"/>
</dbReference>
<feature type="region of interest" description="Disordered" evidence="6">
    <location>
        <begin position="759"/>
        <end position="791"/>
    </location>
</feature>
<evidence type="ECO:0000313" key="7">
    <source>
        <dbReference type="EMBL" id="THH02486.1"/>
    </source>
</evidence>
<keyword evidence="5" id="KW-0539">Nucleus</keyword>
<comment type="caution">
    <text evidence="7">The sequence shown here is derived from an EMBL/GenBank/DDBJ whole genome shotgun (WGS) entry which is preliminary data.</text>
</comment>
<dbReference type="Gene3D" id="1.20.58.200">
    <property type="entry name" value="Translin, domain 2"/>
    <property type="match status" value="1"/>
</dbReference>
<dbReference type="Gene3D" id="1.20.58.190">
    <property type="entry name" value="Translin, domain 1"/>
    <property type="match status" value="1"/>
</dbReference>
<evidence type="ECO:0000256" key="2">
    <source>
        <dbReference type="ARBA" id="ARBA00004496"/>
    </source>
</evidence>
<dbReference type="SUPFAM" id="SSF74784">
    <property type="entry name" value="Translin"/>
    <property type="match status" value="1"/>
</dbReference>
<feature type="compositionally biased region" description="Low complexity" evidence="6">
    <location>
        <begin position="775"/>
        <end position="791"/>
    </location>
</feature>
<comment type="similarity">
    <text evidence="3">Belongs to the translin family.</text>
</comment>
<evidence type="ECO:0000313" key="8">
    <source>
        <dbReference type="Proteomes" id="UP000309038"/>
    </source>
</evidence>
<dbReference type="PANTHER" id="PTHR10741">
    <property type="entry name" value="TRANSLIN AND TRANSLIN ASSOCIATED PROTEIN X"/>
    <property type="match status" value="1"/>
</dbReference>
<protein>
    <submittedName>
        <fullName evidence="7">Uncharacterized protein</fullName>
    </submittedName>
</protein>
<name>A0A4S4KUP8_9APHY</name>
<feature type="compositionally biased region" description="Pro residues" evidence="6">
    <location>
        <begin position="764"/>
        <end position="774"/>
    </location>
</feature>
<comment type="subcellular location">
    <subcellularLocation>
        <location evidence="2">Cytoplasm</location>
    </subcellularLocation>
    <subcellularLocation>
        <location evidence="1">Nucleus</location>
    </subcellularLocation>
</comment>
<dbReference type="EMBL" id="SGPJ01000005">
    <property type="protein sequence ID" value="THH02486.1"/>
    <property type="molecule type" value="Genomic_DNA"/>
</dbReference>
<dbReference type="Pfam" id="PF01997">
    <property type="entry name" value="Translin"/>
    <property type="match status" value="1"/>
</dbReference>
<dbReference type="InterPro" id="IPR036081">
    <property type="entry name" value="Translin_sf"/>
</dbReference>
<evidence type="ECO:0000256" key="5">
    <source>
        <dbReference type="ARBA" id="ARBA00023242"/>
    </source>
</evidence>
<evidence type="ECO:0000256" key="4">
    <source>
        <dbReference type="ARBA" id="ARBA00022490"/>
    </source>
</evidence>
<feature type="compositionally biased region" description="Low complexity" evidence="6">
    <location>
        <begin position="335"/>
        <end position="346"/>
    </location>
</feature>
<dbReference type="GO" id="GO:0043565">
    <property type="term" value="F:sequence-specific DNA binding"/>
    <property type="evidence" value="ECO:0007669"/>
    <property type="project" value="InterPro"/>
</dbReference>
<sequence length="1076" mass="118371">MSVSDQYATLASRQAILSVFEAFRDELDDGNDRRERLIKSSRDVTNLSKKVIFLLHRIMTEDAPSDTAQSKLDTDRARRAATRGREKLKEVQAIFASIRDEVRGDRFWRYQRNVSPGLQEYIEALSFAHYLETGKLVSYDEVQKSLSDEEGVPVSTSRPYLTFSMVQAHLLRLGVVQFFPLPLEDYLLGLSDLTGELMRYAISSISRRGGRTKASEVCTFVRGCKGDFEALTPYFRELRKKQVVTSQSLEKIEDAAYAIAVRCSEYDLPPELMDDIVARTVSTSVGSGAAESNSRKKGRNDGFEDEYDARASLILGYIIKAIANRESKGIRLRQSPNSSSTSSPPSRNIAMTLTFEPALGVRTTLPVPRDGYASFSFKASFSSREAYEQARDEGVRVEMWTNLPVGTNEDEWHALAFQYTEDNKSHVKNASASTLNAEAHGQTDASVYLDVPLSDIRVGSTFSFTYRLVYPSGAIQWLGAYGQNGELSIEDFDPRFTLADGWKFGEGDRVEGKPLESPETEVAILNNEMEWTCWAFGKVGWPTFSANASAPPSTMILLAPRKANASQSLLKPDLLIIGVQRDSDYSVRITPAGSVLVRGTSSVTVRTLDSVSATDIFYKYLPETTRYLDCSRDTDFTPVVSRASQDMQFPAALSLIPLSVHGDMTICTEITLRYQDLCRILPELSGSDAVLVNTAAPSFLPLPSHMEDDIVLNVGLAGSQFLLAPLHVLAPPEEESPWKLALLSPYVSALVETVVEVGNASPSLPTPPPSPPLRATPIVSSSSAATSSPPVDYTPSISLPSLQSVGESIQDDQNPDYAPLTPSSPPATLHESLSVEQPVETKEPETRTSTISRRQPPQGGFLRLLFSWLFRAIFARVCGFIDLGFRWWGFPSMLPHIVLASEGKRNLIQEIKTEEPEKVEELEKVEEPVNESVEEDIQADASIQTTTSVSESTLADDSFLSVKEEETNSVHIFEDAPSETTIEILKPIADVAPVITELHMPVSKPRFLADVRSNMVSFLVRTPHSRVSPSDLAIAVDGKPVDGTHPGYNCAALSGNIYLLGLHGPAEGSKLEITLA</sequence>
<dbReference type="InterPro" id="IPR016068">
    <property type="entry name" value="Translin_N"/>
</dbReference>
<dbReference type="InterPro" id="IPR002848">
    <property type="entry name" value="Translin_fam"/>
</dbReference>
<dbReference type="InterPro" id="IPR016069">
    <property type="entry name" value="Translin_C"/>
</dbReference>
<organism evidence="7 8">
    <name type="scientific">Hermanssonia centrifuga</name>
    <dbReference type="NCBI Taxonomy" id="98765"/>
    <lineage>
        <taxon>Eukaryota</taxon>
        <taxon>Fungi</taxon>
        <taxon>Dikarya</taxon>
        <taxon>Basidiomycota</taxon>
        <taxon>Agaricomycotina</taxon>
        <taxon>Agaricomycetes</taxon>
        <taxon>Polyporales</taxon>
        <taxon>Meruliaceae</taxon>
        <taxon>Hermanssonia</taxon>
    </lineage>
</organism>
<dbReference type="Proteomes" id="UP000309038">
    <property type="component" value="Unassembled WGS sequence"/>
</dbReference>
<feature type="region of interest" description="Disordered" evidence="6">
    <location>
        <begin position="808"/>
        <end position="854"/>
    </location>
</feature>
<evidence type="ECO:0000256" key="6">
    <source>
        <dbReference type="SAM" id="MobiDB-lite"/>
    </source>
</evidence>
<accession>A0A4S4KUP8</accession>
<keyword evidence="8" id="KW-1185">Reference proteome</keyword>
<gene>
    <name evidence="7" type="ORF">EW026_g366</name>
</gene>
<dbReference type="GO" id="GO:0005634">
    <property type="term" value="C:nucleus"/>
    <property type="evidence" value="ECO:0007669"/>
    <property type="project" value="UniProtKB-SubCell"/>
</dbReference>
<dbReference type="GO" id="GO:0005737">
    <property type="term" value="C:cytoplasm"/>
    <property type="evidence" value="ECO:0007669"/>
    <property type="project" value="UniProtKB-SubCell"/>
</dbReference>